<dbReference type="InterPro" id="IPR028098">
    <property type="entry name" value="Glyco_trans_4-like_N"/>
</dbReference>
<dbReference type="SUPFAM" id="SSF53756">
    <property type="entry name" value="UDP-Glycosyltransferase/glycogen phosphorylase"/>
    <property type="match status" value="1"/>
</dbReference>
<gene>
    <name evidence="3" type="ORF">C4K68_26235</name>
</gene>
<evidence type="ECO:0000313" key="3">
    <source>
        <dbReference type="EMBL" id="PPC74436.1"/>
    </source>
</evidence>
<dbReference type="Proteomes" id="UP000238196">
    <property type="component" value="Unassembled WGS sequence"/>
</dbReference>
<dbReference type="InterPro" id="IPR001296">
    <property type="entry name" value="Glyco_trans_1"/>
</dbReference>
<dbReference type="CDD" id="cd03801">
    <property type="entry name" value="GT4_PimA-like"/>
    <property type="match status" value="1"/>
</dbReference>
<dbReference type="PANTHER" id="PTHR12526">
    <property type="entry name" value="GLYCOSYLTRANSFERASE"/>
    <property type="match status" value="1"/>
</dbReference>
<reference evidence="3 4" key="1">
    <citation type="submission" date="2018-02" db="EMBL/GenBank/DDBJ databases">
        <title>novel marine gammaproteobacteria from coastal saline agro ecosystem.</title>
        <authorList>
            <person name="Krishnan R."/>
            <person name="Ramesh Kumar N."/>
        </authorList>
    </citation>
    <scope>NUCLEOTIDE SEQUENCE [LARGE SCALE GENOMIC DNA]</scope>
    <source>
        <strain evidence="3 4">228</strain>
    </source>
</reference>
<accession>A0A2S5KJ90</accession>
<evidence type="ECO:0000259" key="1">
    <source>
        <dbReference type="Pfam" id="PF00534"/>
    </source>
</evidence>
<proteinExistence type="predicted"/>
<dbReference type="GO" id="GO:0016757">
    <property type="term" value="F:glycosyltransferase activity"/>
    <property type="evidence" value="ECO:0007669"/>
    <property type="project" value="InterPro"/>
</dbReference>
<dbReference type="Gene3D" id="3.40.50.2000">
    <property type="entry name" value="Glycogen Phosphorylase B"/>
    <property type="match status" value="2"/>
</dbReference>
<dbReference type="AlphaFoldDB" id="A0A2S5KJ90"/>
<dbReference type="PANTHER" id="PTHR12526:SF623">
    <property type="entry name" value="WABG"/>
    <property type="match status" value="1"/>
</dbReference>
<dbReference type="OrthoDB" id="5290958at2"/>
<comment type="caution">
    <text evidence="3">The sequence shown here is derived from an EMBL/GenBank/DDBJ whole genome shotgun (WGS) entry which is preliminary data.</text>
</comment>
<name>A0A2S5KJ90_9PROT</name>
<organism evidence="3 4">
    <name type="scientific">Proteobacteria bacterium 228</name>
    <dbReference type="NCBI Taxonomy" id="2083153"/>
    <lineage>
        <taxon>Bacteria</taxon>
        <taxon>Pseudomonadati</taxon>
        <taxon>Pseudomonadota</taxon>
    </lineage>
</organism>
<dbReference type="Pfam" id="PF00534">
    <property type="entry name" value="Glycos_transf_1"/>
    <property type="match status" value="1"/>
</dbReference>
<dbReference type="Pfam" id="PF13439">
    <property type="entry name" value="Glyco_transf_4"/>
    <property type="match status" value="1"/>
</dbReference>
<protein>
    <submittedName>
        <fullName evidence="3">Glycosyl transferase family 1</fullName>
    </submittedName>
</protein>
<evidence type="ECO:0000313" key="4">
    <source>
        <dbReference type="Proteomes" id="UP000238196"/>
    </source>
</evidence>
<evidence type="ECO:0000259" key="2">
    <source>
        <dbReference type="Pfam" id="PF13439"/>
    </source>
</evidence>
<feature type="domain" description="Glycosyltransferase subfamily 4-like N-terminal" evidence="2">
    <location>
        <begin position="15"/>
        <end position="179"/>
    </location>
</feature>
<dbReference type="EMBL" id="PRLP01000148">
    <property type="protein sequence ID" value="PPC74436.1"/>
    <property type="molecule type" value="Genomic_DNA"/>
</dbReference>
<sequence>MTRIAIIRKAYRPDGGAERIVSRALQTLSSQSDLQLTVITQKWTGDIPINVEVMNCRKRGLTRRGREAAFSTDIQSLLQQQSFDLVQSHERIPGCQIYRAGDGVHRQWLNLRAQNLNRWQRSWQERDPFHRFMLQQERSMFTDPRLRQVICNSRMVMNDISQHFEIAPEKLRLIYNGVDQRSFHPQLSSHRQAIRQQLGIPQDALTAISVGSGFSRKGVDVSLQALTRLTDMHLIIVGKDKEQPRYQRLAERLHISQRVHFCGVQQDVRPFYGAADLLWHPCRYDPFPNVTLEALACGLPVITTRFCGTAEIIQQGQNGAVLVQADAALLAEAMHQHFDNLHNLGNQRQAARQSVTPFTLERMSSELIALYQQLLQS</sequence>
<feature type="domain" description="Glycosyl transferase family 1" evidence="1">
    <location>
        <begin position="191"/>
        <end position="341"/>
    </location>
</feature>
<keyword evidence="3" id="KW-0808">Transferase</keyword>